<feature type="domain" description="ABC transmembrane type-2" evidence="6">
    <location>
        <begin position="42"/>
        <end position="269"/>
    </location>
</feature>
<comment type="similarity">
    <text evidence="5">Belongs to the ABC-2 integral membrane protein family.</text>
</comment>
<dbReference type="PANTHER" id="PTHR43229">
    <property type="entry name" value="NODULATION PROTEIN J"/>
    <property type="match status" value="1"/>
</dbReference>
<feature type="transmembrane region" description="Helical" evidence="5">
    <location>
        <begin position="245"/>
        <end position="266"/>
    </location>
</feature>
<keyword evidence="2 5" id="KW-0812">Transmembrane</keyword>
<accession>A0AAV4LBE9</accession>
<comment type="caution">
    <text evidence="7">The sequence shown here is derived from an EMBL/GenBank/DDBJ whole genome shotgun (WGS) entry which is preliminary data.</text>
</comment>
<evidence type="ECO:0000256" key="4">
    <source>
        <dbReference type="ARBA" id="ARBA00023136"/>
    </source>
</evidence>
<dbReference type="PRINTS" id="PR00164">
    <property type="entry name" value="ABC2TRNSPORT"/>
</dbReference>
<dbReference type="GO" id="GO:0043190">
    <property type="term" value="C:ATP-binding cassette (ABC) transporter complex"/>
    <property type="evidence" value="ECO:0007669"/>
    <property type="project" value="InterPro"/>
</dbReference>
<dbReference type="PIRSF" id="PIRSF006648">
    <property type="entry name" value="DrrB"/>
    <property type="match status" value="1"/>
</dbReference>
<protein>
    <recommendedName>
        <fullName evidence="5">Transport permease protein</fullName>
    </recommendedName>
</protein>
<reference evidence="7" key="1">
    <citation type="journal article" date="2023" name="Int. J. Syst. Evol. Microbiol.">
        <title>Collibacillus ludicampi gen. nov., sp. nov., a new soil bacterium of the family Alicyclobacillaceae.</title>
        <authorList>
            <person name="Jojima T."/>
            <person name="Ioku Y."/>
            <person name="Fukuta Y."/>
            <person name="Shirasaka N."/>
            <person name="Matsumura Y."/>
            <person name="Mori M."/>
        </authorList>
    </citation>
    <scope>NUCLEOTIDE SEQUENCE</scope>
    <source>
        <strain evidence="7">TP075</strain>
    </source>
</reference>
<evidence type="ECO:0000259" key="6">
    <source>
        <dbReference type="PROSITE" id="PS51012"/>
    </source>
</evidence>
<keyword evidence="3 5" id="KW-1133">Transmembrane helix</keyword>
<dbReference type="InterPro" id="IPR013525">
    <property type="entry name" value="ABC2_TM"/>
</dbReference>
<evidence type="ECO:0000256" key="1">
    <source>
        <dbReference type="ARBA" id="ARBA00004141"/>
    </source>
</evidence>
<evidence type="ECO:0000256" key="2">
    <source>
        <dbReference type="ARBA" id="ARBA00022692"/>
    </source>
</evidence>
<name>A0AAV4LBE9_9BACL</name>
<evidence type="ECO:0000256" key="3">
    <source>
        <dbReference type="ARBA" id="ARBA00022989"/>
    </source>
</evidence>
<evidence type="ECO:0000313" key="7">
    <source>
        <dbReference type="EMBL" id="GIM45107.1"/>
    </source>
</evidence>
<keyword evidence="8" id="KW-1185">Reference proteome</keyword>
<dbReference type="PROSITE" id="PS51012">
    <property type="entry name" value="ABC_TM2"/>
    <property type="match status" value="1"/>
</dbReference>
<dbReference type="RefSeq" id="WP_282198338.1">
    <property type="nucleotide sequence ID" value="NZ_BOQE01000001.1"/>
</dbReference>
<evidence type="ECO:0000256" key="5">
    <source>
        <dbReference type="RuleBase" id="RU361157"/>
    </source>
</evidence>
<gene>
    <name evidence="7" type="ORF">DNHGIG_06560</name>
</gene>
<proteinExistence type="inferred from homology"/>
<keyword evidence="5" id="KW-0813">Transport</keyword>
<feature type="transmembrane region" description="Helical" evidence="5">
    <location>
        <begin position="122"/>
        <end position="149"/>
    </location>
</feature>
<sequence length="272" mass="30638">MFFKAVERRDDLGKRNNAVLLYSLHVWTIAEIEIRKLRKDPFELIMRAVQPILWLLVFGEAFGRLRAVPTGHVSYLAFLTPGILSQSITFISIFYGITIIWERDMGVLQKFLSTPISRSAFILGKMLAASVRAFAQAVIICFVAMGIGVHLDWKIGHIVGVILTVILGAAFFAGLSMVLASLMRTRERMMGIGQLITMPLFFSSNALYPISIMPTWLKVVATMNPMSYLVDALRGLLLDMPYHLILDWGVLTSAILVMLFLSTRLFRYRMAS</sequence>
<dbReference type="EMBL" id="BOQE01000001">
    <property type="protein sequence ID" value="GIM45107.1"/>
    <property type="molecule type" value="Genomic_DNA"/>
</dbReference>
<dbReference type="AlphaFoldDB" id="A0AAV4LBE9"/>
<dbReference type="InterPro" id="IPR051784">
    <property type="entry name" value="Nod_factor_ABC_transporter"/>
</dbReference>
<keyword evidence="4 5" id="KW-0472">Membrane</keyword>
<dbReference type="Proteomes" id="UP001057291">
    <property type="component" value="Unassembled WGS sequence"/>
</dbReference>
<evidence type="ECO:0000313" key="8">
    <source>
        <dbReference type="Proteomes" id="UP001057291"/>
    </source>
</evidence>
<dbReference type="Pfam" id="PF01061">
    <property type="entry name" value="ABC2_membrane"/>
    <property type="match status" value="1"/>
</dbReference>
<organism evidence="7 8">
    <name type="scientific">Collibacillus ludicampi</name>
    <dbReference type="NCBI Taxonomy" id="2771369"/>
    <lineage>
        <taxon>Bacteria</taxon>
        <taxon>Bacillati</taxon>
        <taxon>Bacillota</taxon>
        <taxon>Bacilli</taxon>
        <taxon>Bacillales</taxon>
        <taxon>Alicyclobacillaceae</taxon>
        <taxon>Collibacillus</taxon>
    </lineage>
</organism>
<feature type="transmembrane region" description="Helical" evidence="5">
    <location>
        <begin position="195"/>
        <end position="217"/>
    </location>
</feature>
<feature type="transmembrane region" description="Helical" evidence="5">
    <location>
        <begin position="155"/>
        <end position="183"/>
    </location>
</feature>
<keyword evidence="5" id="KW-1003">Cell membrane</keyword>
<feature type="transmembrane region" description="Helical" evidence="5">
    <location>
        <begin position="44"/>
        <end position="63"/>
    </location>
</feature>
<dbReference type="InterPro" id="IPR000412">
    <property type="entry name" value="ABC_2_transport"/>
</dbReference>
<dbReference type="GO" id="GO:0140359">
    <property type="term" value="F:ABC-type transporter activity"/>
    <property type="evidence" value="ECO:0007669"/>
    <property type="project" value="InterPro"/>
</dbReference>
<comment type="subcellular location">
    <subcellularLocation>
        <location evidence="5">Cell membrane</location>
        <topology evidence="5">Multi-pass membrane protein</topology>
    </subcellularLocation>
    <subcellularLocation>
        <location evidence="1">Membrane</location>
        <topology evidence="1">Multi-pass membrane protein</topology>
    </subcellularLocation>
</comment>
<dbReference type="InterPro" id="IPR047817">
    <property type="entry name" value="ABC2_TM_bact-type"/>
</dbReference>
<dbReference type="PANTHER" id="PTHR43229:SF2">
    <property type="entry name" value="NODULATION PROTEIN J"/>
    <property type="match status" value="1"/>
</dbReference>
<feature type="transmembrane region" description="Helical" evidence="5">
    <location>
        <begin position="75"/>
        <end position="101"/>
    </location>
</feature>